<feature type="compositionally biased region" description="Basic residues" evidence="3">
    <location>
        <begin position="500"/>
        <end position="522"/>
    </location>
</feature>
<protein>
    <submittedName>
        <fullName evidence="6">Tripeptidyl aminopeptidase</fullName>
        <ecNumber evidence="6">3.4.14.-</ecNumber>
    </submittedName>
</protein>
<dbReference type="InterPro" id="IPR051601">
    <property type="entry name" value="Serine_prot/Carboxylest_S33"/>
</dbReference>
<evidence type="ECO:0000256" key="3">
    <source>
        <dbReference type="SAM" id="MobiDB-lite"/>
    </source>
</evidence>
<dbReference type="Pfam" id="PF00561">
    <property type="entry name" value="Abhydrolase_1"/>
    <property type="match status" value="1"/>
</dbReference>
<dbReference type="EMBL" id="LR134350">
    <property type="protein sequence ID" value="VEG27621.1"/>
    <property type="molecule type" value="Genomic_DNA"/>
</dbReference>
<dbReference type="PANTHER" id="PTHR43248:SF25">
    <property type="entry name" value="AB HYDROLASE-1 DOMAIN-CONTAINING PROTEIN-RELATED"/>
    <property type="match status" value="1"/>
</dbReference>
<feature type="compositionally biased region" description="Low complexity" evidence="3">
    <location>
        <begin position="523"/>
        <end position="536"/>
    </location>
</feature>
<proteinExistence type="inferred from homology"/>
<feature type="chain" id="PRO_5039005240" evidence="4">
    <location>
        <begin position="25"/>
        <end position="563"/>
    </location>
</feature>
<gene>
    <name evidence="6" type="primary">tap_1</name>
    <name evidence="6" type="ORF">NCTC11636_01121</name>
</gene>
<evidence type="ECO:0000313" key="6">
    <source>
        <dbReference type="EMBL" id="VEG27621.1"/>
    </source>
</evidence>
<feature type="region of interest" description="Disordered" evidence="3">
    <location>
        <begin position="167"/>
        <end position="218"/>
    </location>
</feature>
<dbReference type="KEGG" id="ahw:NCTC11636_01121"/>
<keyword evidence="6" id="KW-0645">Protease</keyword>
<dbReference type="InterPro" id="IPR000073">
    <property type="entry name" value="AB_hydrolase_1"/>
</dbReference>
<name>A0A448HGF4_9ACTO</name>
<dbReference type="AlphaFoldDB" id="A0A448HGF4"/>
<feature type="compositionally biased region" description="Acidic residues" evidence="3">
    <location>
        <begin position="185"/>
        <end position="196"/>
    </location>
</feature>
<feature type="signal peptide" evidence="4">
    <location>
        <begin position="1"/>
        <end position="24"/>
    </location>
</feature>
<keyword evidence="7" id="KW-1185">Reference proteome</keyword>
<dbReference type="InterPro" id="IPR029058">
    <property type="entry name" value="AB_hydrolase_fold"/>
</dbReference>
<dbReference type="EC" id="3.4.14.-" evidence="6"/>
<dbReference type="SUPFAM" id="SSF53474">
    <property type="entry name" value="alpha/beta-Hydrolases"/>
    <property type="match status" value="2"/>
</dbReference>
<keyword evidence="6" id="KW-0031">Aminopeptidase</keyword>
<dbReference type="PROSITE" id="PS51257">
    <property type="entry name" value="PROKAR_LIPOPROTEIN"/>
    <property type="match status" value="1"/>
</dbReference>
<dbReference type="PANTHER" id="PTHR43248">
    <property type="entry name" value="2-SUCCINYL-6-HYDROXY-2,4-CYCLOHEXADIENE-1-CARBOXYLATE SYNTHASE"/>
    <property type="match status" value="1"/>
</dbReference>
<feature type="compositionally biased region" description="Low complexity" evidence="3">
    <location>
        <begin position="167"/>
        <end position="181"/>
    </location>
</feature>
<keyword evidence="2 6" id="KW-0378">Hydrolase</keyword>
<organism evidence="6 7">
    <name type="scientific">Actinomyces howellii</name>
    <dbReference type="NCBI Taxonomy" id="52771"/>
    <lineage>
        <taxon>Bacteria</taxon>
        <taxon>Bacillati</taxon>
        <taxon>Actinomycetota</taxon>
        <taxon>Actinomycetes</taxon>
        <taxon>Actinomycetales</taxon>
        <taxon>Actinomycetaceae</taxon>
        <taxon>Actinomyces</taxon>
    </lineage>
</organism>
<dbReference type="Gene3D" id="3.40.50.1820">
    <property type="entry name" value="alpha/beta hydrolase"/>
    <property type="match status" value="1"/>
</dbReference>
<evidence type="ECO:0000256" key="4">
    <source>
        <dbReference type="SAM" id="SignalP"/>
    </source>
</evidence>
<dbReference type="Proteomes" id="UP000266895">
    <property type="component" value="Chromosome"/>
</dbReference>
<accession>A0A448HGF4</accession>
<feature type="domain" description="AB hydrolase-1" evidence="5">
    <location>
        <begin position="104"/>
        <end position="315"/>
    </location>
</feature>
<feature type="region of interest" description="Disordered" evidence="3">
    <location>
        <begin position="491"/>
        <end position="563"/>
    </location>
</feature>
<evidence type="ECO:0000313" key="7">
    <source>
        <dbReference type="Proteomes" id="UP000266895"/>
    </source>
</evidence>
<evidence type="ECO:0000256" key="1">
    <source>
        <dbReference type="ARBA" id="ARBA00010088"/>
    </source>
</evidence>
<dbReference type="GO" id="GO:0004177">
    <property type="term" value="F:aminopeptidase activity"/>
    <property type="evidence" value="ECO:0007669"/>
    <property type="project" value="UniProtKB-KW"/>
</dbReference>
<comment type="similarity">
    <text evidence="1">Belongs to the peptidase S33 family.</text>
</comment>
<reference evidence="6 7" key="1">
    <citation type="submission" date="2018-12" db="EMBL/GenBank/DDBJ databases">
        <authorList>
            <consortium name="Pathogen Informatics"/>
        </authorList>
    </citation>
    <scope>NUCLEOTIDE SEQUENCE [LARGE SCALE GENOMIC DNA]</scope>
    <source>
        <strain evidence="6 7">NCTC11636</strain>
    </source>
</reference>
<keyword evidence="4" id="KW-0732">Signal</keyword>
<evidence type="ECO:0000256" key="2">
    <source>
        <dbReference type="ARBA" id="ARBA00022801"/>
    </source>
</evidence>
<sequence>MNRATRTLSIVTATACLLLSSCTAGTTTSAPSSAVPVDAPSAPPVPAGLESYYSQKVDWAPCEDDASFECATVTVPLDYDDPSGQTIDLALKKLPSTSGNPIGTLLTNPGGPGGSGVDYVSQEGVFSDALRSAYDIIGFDPRGVGKSTPLTCLSPQEISDTVAAELEASGAGAAQDPADAAQTEEPSEVAGEETADSTEQTAAELASKCEQNSPVPGIIDHMDTASVARDMDVLRGLSGDNRLYYLGVSYGTYLGARYAEMFPSHVGRMVLDSAQDPSRENAENVVEQAEAIERSLHAYVEHCQSGKDCPLTGDTEAGVAQIKELIDKASTSPLPVTIGQPVDGATLTRALIDLMYDNSVWDLLTGALRQAIRDNDGTGLAVLADPDLLDDTTDPQELAEQEAAETANENAISAVDCLDYPVRGDSAQWEAQAERIKEVAPTLGTGLAFPDAFCQGWGHHGDHEPGQIRATGAAPILVIGITGDPLPVGAGSRLSARLGPPRHRRGPRARRLRAQGRVRGQRSRPLPAARRAAGQRPDLHGGGRAGRGLTAPARPAAGTSEPS</sequence>
<evidence type="ECO:0000259" key="5">
    <source>
        <dbReference type="Pfam" id="PF00561"/>
    </source>
</evidence>